<evidence type="ECO:0000256" key="2">
    <source>
        <dbReference type="ARBA" id="ARBA00022448"/>
    </source>
</evidence>
<feature type="transmembrane region" description="Helical" evidence="11">
    <location>
        <begin position="270"/>
        <end position="290"/>
    </location>
</feature>
<evidence type="ECO:0000256" key="6">
    <source>
        <dbReference type="ARBA" id="ARBA00023136"/>
    </source>
</evidence>
<dbReference type="InterPro" id="IPR015683">
    <property type="entry name" value="Ionotropic_Glu_rcpt"/>
</dbReference>
<feature type="domain" description="Ionotropic glutamate receptor C-terminal" evidence="12">
    <location>
        <begin position="76"/>
        <end position="291"/>
    </location>
</feature>
<evidence type="ECO:0000256" key="3">
    <source>
        <dbReference type="ARBA" id="ARBA00022692"/>
    </source>
</evidence>
<keyword evidence="6 11" id="KW-0472">Membrane</keyword>
<evidence type="ECO:0000256" key="1">
    <source>
        <dbReference type="ARBA" id="ARBA00004141"/>
    </source>
</evidence>
<dbReference type="Pfam" id="PF00497">
    <property type="entry name" value="SBP_bac_3"/>
    <property type="match status" value="1"/>
</dbReference>
<dbReference type="Gene3D" id="3.40.50.2300">
    <property type="match status" value="1"/>
</dbReference>
<evidence type="ECO:0000259" key="12">
    <source>
        <dbReference type="SMART" id="SM00079"/>
    </source>
</evidence>
<feature type="transmembrane region" description="Helical" evidence="11">
    <location>
        <begin position="188"/>
        <end position="206"/>
    </location>
</feature>
<keyword evidence="5" id="KW-0406">Ion transport</keyword>
<keyword evidence="14" id="KW-1185">Reference proteome</keyword>
<evidence type="ECO:0000313" key="14">
    <source>
        <dbReference type="Proteomes" id="UP001161247"/>
    </source>
</evidence>
<dbReference type="PANTHER" id="PTHR18966">
    <property type="entry name" value="IONOTROPIC GLUTAMATE RECEPTOR"/>
    <property type="match status" value="1"/>
</dbReference>
<dbReference type="EMBL" id="OX459122">
    <property type="protein sequence ID" value="CAI9107271.1"/>
    <property type="molecule type" value="Genomic_DNA"/>
</dbReference>
<keyword evidence="4 11" id="KW-1133">Transmembrane helix</keyword>
<comment type="subcellular location">
    <subcellularLocation>
        <location evidence="1">Membrane</location>
        <topology evidence="1">Multi-pass membrane protein</topology>
    </subcellularLocation>
</comment>
<dbReference type="InterPro" id="IPR001638">
    <property type="entry name" value="Solute-binding_3/MltF_N"/>
</dbReference>
<keyword evidence="8" id="KW-0325">Glycoprotein</keyword>
<keyword evidence="2" id="KW-0813">Transport</keyword>
<keyword evidence="3 11" id="KW-0812">Transmembrane</keyword>
<dbReference type="GO" id="GO:0015276">
    <property type="term" value="F:ligand-gated monoatomic ion channel activity"/>
    <property type="evidence" value="ECO:0007669"/>
    <property type="project" value="InterPro"/>
</dbReference>
<evidence type="ECO:0000256" key="7">
    <source>
        <dbReference type="ARBA" id="ARBA00023170"/>
    </source>
</evidence>
<protein>
    <submittedName>
        <fullName evidence="13">OLC1v1006589C1</fullName>
    </submittedName>
</protein>
<evidence type="ECO:0000256" key="10">
    <source>
        <dbReference type="ARBA" id="ARBA00023303"/>
    </source>
</evidence>
<dbReference type="GO" id="GO:0016020">
    <property type="term" value="C:membrane"/>
    <property type="evidence" value="ECO:0007669"/>
    <property type="project" value="UniProtKB-SubCell"/>
</dbReference>
<keyword evidence="9" id="KW-1071">Ligand-gated ion channel</keyword>
<reference evidence="13" key="1">
    <citation type="submission" date="2023-03" db="EMBL/GenBank/DDBJ databases">
        <authorList>
            <person name="Julca I."/>
        </authorList>
    </citation>
    <scope>NUCLEOTIDE SEQUENCE</scope>
</reference>
<evidence type="ECO:0000256" key="9">
    <source>
        <dbReference type="ARBA" id="ARBA00023286"/>
    </source>
</evidence>
<proteinExistence type="predicted"/>
<dbReference type="AlphaFoldDB" id="A0AAV1DJL0"/>
<organism evidence="13 14">
    <name type="scientific">Oldenlandia corymbosa var. corymbosa</name>
    <dbReference type="NCBI Taxonomy" id="529605"/>
    <lineage>
        <taxon>Eukaryota</taxon>
        <taxon>Viridiplantae</taxon>
        <taxon>Streptophyta</taxon>
        <taxon>Embryophyta</taxon>
        <taxon>Tracheophyta</taxon>
        <taxon>Spermatophyta</taxon>
        <taxon>Magnoliopsida</taxon>
        <taxon>eudicotyledons</taxon>
        <taxon>Gunneridae</taxon>
        <taxon>Pentapetalae</taxon>
        <taxon>asterids</taxon>
        <taxon>lamiids</taxon>
        <taxon>Gentianales</taxon>
        <taxon>Rubiaceae</taxon>
        <taxon>Rubioideae</taxon>
        <taxon>Spermacoceae</taxon>
        <taxon>Hedyotis-Oldenlandia complex</taxon>
        <taxon>Oldenlandia</taxon>
    </lineage>
</organism>
<dbReference type="InterPro" id="IPR001320">
    <property type="entry name" value="Iontro_rcpt_C"/>
</dbReference>
<dbReference type="SMART" id="SM00079">
    <property type="entry name" value="PBPe"/>
    <property type="match status" value="1"/>
</dbReference>
<evidence type="ECO:0000256" key="4">
    <source>
        <dbReference type="ARBA" id="ARBA00022989"/>
    </source>
</evidence>
<keyword evidence="7" id="KW-0675">Receptor</keyword>
<evidence type="ECO:0000256" key="5">
    <source>
        <dbReference type="ARBA" id="ARBA00023065"/>
    </source>
</evidence>
<dbReference type="SUPFAM" id="SSF53850">
    <property type="entry name" value="Periplasmic binding protein-like II"/>
    <property type="match status" value="1"/>
</dbReference>
<evidence type="ECO:0000256" key="11">
    <source>
        <dbReference type="SAM" id="Phobius"/>
    </source>
</evidence>
<gene>
    <name evidence="13" type="ORF">OLC1_LOCUS15624</name>
</gene>
<accession>A0AAV1DJL0</accession>
<dbReference type="Gene3D" id="3.40.190.10">
    <property type="entry name" value="Periplasmic binding protein-like II"/>
    <property type="match status" value="1"/>
</dbReference>
<evidence type="ECO:0000256" key="8">
    <source>
        <dbReference type="ARBA" id="ARBA00023180"/>
    </source>
</evidence>
<keyword evidence="10" id="KW-0407">Ion channel</keyword>
<evidence type="ECO:0000313" key="13">
    <source>
        <dbReference type="EMBL" id="CAI9107271.1"/>
    </source>
</evidence>
<name>A0AAV1DJL0_OLDCO</name>
<dbReference type="Proteomes" id="UP001161247">
    <property type="component" value="Chromosome 5"/>
</dbReference>
<sequence length="291" mass="32587">MDGRRTSEAFEIVNVIWKRERRVGFWTSKHGIVKGRSLSGSSSSTSQRVGLEEAIVWPGFTTIAPRELLMIESQHKLKIAVLNNAGFKQFISVERDNYTNTTSITGFCVDVFHAVIDQTGKNLGSYSELVYQLYLENFDGIVGDVTITSNRSLYADFTITYSDIGMGTITKRESNNIWLFSRPLQPDLWVAIVGFLVLNGLVRYIVDNTNVKDDRLQFYSSPEGYADAVSKGIKNGGVIAIKDEIPYLKVFLAKYGDGYSMVASRSTTNAFGFVSAFNLCLSSYRIIFYLN</sequence>